<dbReference type="EMBL" id="FWZT01000004">
    <property type="protein sequence ID" value="SMF06748.1"/>
    <property type="molecule type" value="Genomic_DNA"/>
</dbReference>
<dbReference type="RefSeq" id="WP_132316749.1">
    <property type="nucleotide sequence ID" value="NZ_FWZT01000004.1"/>
</dbReference>
<sequence>MVSASIASIREQFPIITQSKPALAYLDSAASSQKPKCVIDRIKSYYESENANVHRGIYKLSETATAAFEASRKTVAEFLGGVKEQEVIFTKGTTDSVNLVASSWCGKNLKEGDEIVLTVAEHHSNMVPWQIAAEKAGATIKYIPLTSDYRLDLDVAASLISGKTKLVAMGHVSNVLGIIHPVKSVIALAKKVGAVTFIDGAQGAPHLTLDMKDLDCDFYAFSGHKVMAPTGTGVLYGRENLLNDMPPYQGGGDMIETVSLKGSTWNTLPSKFEAGTPNIAGFVGLGEALRFVMAIDKEAALEHDRRLGARAIEVLSEAKGVRLFSKVADDWVGVVTFYHEQIHPHDLASICDSEQVCIRAGHHCAQPLMEALGVSATSRMSPYVYNNDDDVDAFIKAFRKAEKLFC</sequence>
<evidence type="ECO:0000256" key="3">
    <source>
        <dbReference type="ARBA" id="ARBA00012239"/>
    </source>
</evidence>
<comment type="similarity">
    <text evidence="2 8">Belongs to the class-V pyridoxal-phosphate-dependent aminotransferase family. Csd subfamily.</text>
</comment>
<evidence type="ECO:0000256" key="1">
    <source>
        <dbReference type="ARBA" id="ARBA00001933"/>
    </source>
</evidence>
<evidence type="ECO:0000256" key="4">
    <source>
        <dbReference type="ARBA" id="ARBA00022679"/>
    </source>
</evidence>
<reference evidence="11" key="1">
    <citation type="submission" date="2017-04" db="EMBL/GenBank/DDBJ databases">
        <authorList>
            <person name="Varghese N."/>
            <person name="Submissions S."/>
        </authorList>
    </citation>
    <scope>NUCLEOTIDE SEQUENCE [LARGE SCALE GENOMIC DNA]</scope>
    <source>
        <strain evidence="11">RKEM611</strain>
    </source>
</reference>
<dbReference type="GO" id="GO:0030170">
    <property type="term" value="F:pyridoxal phosphate binding"/>
    <property type="evidence" value="ECO:0007669"/>
    <property type="project" value="UniProtKB-UniRule"/>
</dbReference>
<dbReference type="InterPro" id="IPR010970">
    <property type="entry name" value="Cys_dSase_SufS"/>
</dbReference>
<proteinExistence type="inferred from homology"/>
<dbReference type="GO" id="GO:0006534">
    <property type="term" value="P:cysteine metabolic process"/>
    <property type="evidence" value="ECO:0007669"/>
    <property type="project" value="UniProtKB-UniRule"/>
</dbReference>
<dbReference type="InterPro" id="IPR000192">
    <property type="entry name" value="Aminotrans_V_dom"/>
</dbReference>
<dbReference type="InterPro" id="IPR015421">
    <property type="entry name" value="PyrdxlP-dep_Trfase_major"/>
</dbReference>
<comment type="function">
    <text evidence="8">Catalyzes the removal of elemental sulfur and selenium atoms from L-cysteine, L-cystine, L-selenocysteine, and L-selenocystine to produce L-alanine.</text>
</comment>
<evidence type="ECO:0000313" key="10">
    <source>
        <dbReference type="EMBL" id="SMF06748.1"/>
    </source>
</evidence>
<dbReference type="SUPFAM" id="SSF53383">
    <property type="entry name" value="PLP-dependent transferases"/>
    <property type="match status" value="1"/>
</dbReference>
<keyword evidence="4 8" id="KW-0808">Transferase</keyword>
<comment type="cofactor">
    <cofactor evidence="1 7">
        <name>pyridoxal 5'-phosphate</name>
        <dbReference type="ChEBI" id="CHEBI:597326"/>
    </cofactor>
</comment>
<dbReference type="InterPro" id="IPR020578">
    <property type="entry name" value="Aminotrans_V_PyrdxlP_BS"/>
</dbReference>
<evidence type="ECO:0000259" key="9">
    <source>
        <dbReference type="Pfam" id="PF00266"/>
    </source>
</evidence>
<evidence type="ECO:0000256" key="2">
    <source>
        <dbReference type="ARBA" id="ARBA00010447"/>
    </source>
</evidence>
<evidence type="ECO:0000313" key="11">
    <source>
        <dbReference type="Proteomes" id="UP000192907"/>
    </source>
</evidence>
<evidence type="ECO:0000256" key="6">
    <source>
        <dbReference type="ARBA" id="ARBA00050776"/>
    </source>
</evidence>
<dbReference type="InterPro" id="IPR015422">
    <property type="entry name" value="PyrdxlP-dep_Trfase_small"/>
</dbReference>
<dbReference type="GO" id="GO:0031071">
    <property type="term" value="F:cysteine desulfurase activity"/>
    <property type="evidence" value="ECO:0007669"/>
    <property type="project" value="UniProtKB-UniRule"/>
</dbReference>
<dbReference type="Gene3D" id="3.40.640.10">
    <property type="entry name" value="Type I PLP-dependent aspartate aminotransferase-like (Major domain)"/>
    <property type="match status" value="1"/>
</dbReference>
<gene>
    <name evidence="10" type="ORF">SAMN06296036_104160</name>
</gene>
<dbReference type="Proteomes" id="UP000192907">
    <property type="component" value="Unassembled WGS sequence"/>
</dbReference>
<keyword evidence="5 8" id="KW-0663">Pyridoxal phosphate</keyword>
<dbReference type="AlphaFoldDB" id="A0A1Y6BGJ0"/>
<evidence type="ECO:0000256" key="5">
    <source>
        <dbReference type="ARBA" id="ARBA00022898"/>
    </source>
</evidence>
<accession>A0A1Y6BGJ0</accession>
<dbReference type="PANTHER" id="PTHR43586">
    <property type="entry name" value="CYSTEINE DESULFURASE"/>
    <property type="match status" value="1"/>
</dbReference>
<protein>
    <recommendedName>
        <fullName evidence="3 8">Cysteine desulfurase</fullName>
        <ecNumber evidence="3 8">2.8.1.7</ecNumber>
    </recommendedName>
</protein>
<comment type="catalytic activity">
    <reaction evidence="6 8">
        <text>(sulfur carrier)-H + L-cysteine = (sulfur carrier)-SH + L-alanine</text>
        <dbReference type="Rhea" id="RHEA:43892"/>
        <dbReference type="Rhea" id="RHEA-COMP:14737"/>
        <dbReference type="Rhea" id="RHEA-COMP:14739"/>
        <dbReference type="ChEBI" id="CHEBI:29917"/>
        <dbReference type="ChEBI" id="CHEBI:35235"/>
        <dbReference type="ChEBI" id="CHEBI:57972"/>
        <dbReference type="ChEBI" id="CHEBI:64428"/>
        <dbReference type="EC" id="2.8.1.7"/>
    </reaction>
</comment>
<dbReference type="EC" id="2.8.1.7" evidence="3 8"/>
<dbReference type="InterPro" id="IPR015424">
    <property type="entry name" value="PyrdxlP-dep_Trfase"/>
</dbReference>
<name>A0A1Y6BGJ0_9BACT</name>
<organism evidence="10 11">
    <name type="scientific">Pseudobacteriovorax antillogorgiicola</name>
    <dbReference type="NCBI Taxonomy" id="1513793"/>
    <lineage>
        <taxon>Bacteria</taxon>
        <taxon>Pseudomonadati</taxon>
        <taxon>Bdellovibrionota</taxon>
        <taxon>Oligoflexia</taxon>
        <taxon>Oligoflexales</taxon>
        <taxon>Pseudobacteriovoracaceae</taxon>
        <taxon>Pseudobacteriovorax</taxon>
    </lineage>
</organism>
<dbReference type="CDD" id="cd06453">
    <property type="entry name" value="SufS_like"/>
    <property type="match status" value="1"/>
</dbReference>
<dbReference type="OrthoDB" id="5288317at2"/>
<dbReference type="Pfam" id="PF00266">
    <property type="entry name" value="Aminotran_5"/>
    <property type="match status" value="1"/>
</dbReference>
<dbReference type="Gene3D" id="3.90.1150.10">
    <property type="entry name" value="Aspartate Aminotransferase, domain 1"/>
    <property type="match status" value="1"/>
</dbReference>
<evidence type="ECO:0000256" key="7">
    <source>
        <dbReference type="RuleBase" id="RU004504"/>
    </source>
</evidence>
<feature type="domain" description="Aminotransferase class V" evidence="9">
    <location>
        <begin position="25"/>
        <end position="394"/>
    </location>
</feature>
<dbReference type="NCBIfam" id="TIGR01979">
    <property type="entry name" value="sufS"/>
    <property type="match status" value="1"/>
</dbReference>
<dbReference type="STRING" id="1513793.SAMN06296036_104160"/>
<keyword evidence="11" id="KW-1185">Reference proteome</keyword>
<evidence type="ECO:0000256" key="8">
    <source>
        <dbReference type="RuleBase" id="RU004506"/>
    </source>
</evidence>
<dbReference type="GO" id="GO:0016829">
    <property type="term" value="F:lyase activity"/>
    <property type="evidence" value="ECO:0007669"/>
    <property type="project" value="UniProtKB-KW"/>
</dbReference>
<dbReference type="PANTHER" id="PTHR43586:SF8">
    <property type="entry name" value="CYSTEINE DESULFURASE 1, CHLOROPLASTIC"/>
    <property type="match status" value="1"/>
</dbReference>
<dbReference type="PROSITE" id="PS00595">
    <property type="entry name" value="AA_TRANSFER_CLASS_5"/>
    <property type="match status" value="1"/>
</dbReference>
<keyword evidence="10" id="KW-0456">Lyase</keyword>